<dbReference type="GO" id="GO:0005834">
    <property type="term" value="C:heterotrimeric G-protein complex"/>
    <property type="evidence" value="ECO:0007669"/>
    <property type="project" value="TreeGrafter"/>
</dbReference>
<evidence type="ECO:0000256" key="5">
    <source>
        <dbReference type="PIRSR" id="PIRSR601019-1"/>
    </source>
</evidence>
<dbReference type="Pfam" id="PF00503">
    <property type="entry name" value="G-alpha"/>
    <property type="match status" value="1"/>
</dbReference>
<feature type="binding site" evidence="5">
    <location>
        <begin position="273"/>
        <end position="276"/>
    </location>
    <ligand>
        <name>GTP</name>
        <dbReference type="ChEBI" id="CHEBI:37565"/>
    </ligand>
</feature>
<dbReference type="PANTHER" id="PTHR10218">
    <property type="entry name" value="GTP-BINDING PROTEIN ALPHA SUBUNIT"/>
    <property type="match status" value="1"/>
</dbReference>
<dbReference type="SUPFAM" id="SSF47895">
    <property type="entry name" value="Transducin (alpha subunit), insertion domain"/>
    <property type="match status" value="1"/>
</dbReference>
<dbReference type="PROSITE" id="PS51882">
    <property type="entry name" value="G_ALPHA"/>
    <property type="match status" value="1"/>
</dbReference>
<sequence length="334" mass="38664">MGACSSHHQVTEQDLRNQLASRNIDRALEAERKAQKNSSKSEVKLLLLGTCETGKSTIFKQLKFLYGEDPSIEELHQYRTQILENASQCVKDLTRAMDLLQIPYDWDPLFPLSSATLVSSDMVGTMVLEAVKTVWHDVGVQYCFTRGSEFHLMDCCQYVLDNIERITAPFYLPSKQDILHARELTQKITELSFQLQKSMIRVFDIGGIRGQRSKWAPFFENVNVIIYVTAISAFDQYTIEDNMTNRVIESLNLFGSVCNHPMFKKTALVLFMNKIDLFKKKLNTKRIASYFRDYDGPNTYEDGCQYFVKLFLGINKYRNKQIYVHFTWATDTNR</sequence>
<dbReference type="EMBL" id="MCGO01000030">
    <property type="protein sequence ID" value="ORY41926.1"/>
    <property type="molecule type" value="Genomic_DNA"/>
</dbReference>
<reference evidence="7 8" key="1">
    <citation type="submission" date="2016-07" db="EMBL/GenBank/DDBJ databases">
        <title>Pervasive Adenine N6-methylation of Active Genes in Fungi.</title>
        <authorList>
            <consortium name="DOE Joint Genome Institute"/>
            <person name="Mondo S.J."/>
            <person name="Dannebaum R.O."/>
            <person name="Kuo R.C."/>
            <person name="Labutti K."/>
            <person name="Haridas S."/>
            <person name="Kuo A."/>
            <person name="Salamov A."/>
            <person name="Ahrendt S.R."/>
            <person name="Lipzen A."/>
            <person name="Sullivan W."/>
            <person name="Andreopoulos W.B."/>
            <person name="Clum A."/>
            <person name="Lindquist E."/>
            <person name="Daum C."/>
            <person name="Ramamoorthy G.K."/>
            <person name="Gryganskyi A."/>
            <person name="Culley D."/>
            <person name="Magnuson J.K."/>
            <person name="James T.Y."/>
            <person name="O'Malley M.A."/>
            <person name="Stajich J.E."/>
            <person name="Spatafora J.W."/>
            <person name="Visel A."/>
            <person name="Grigoriev I.V."/>
        </authorList>
    </citation>
    <scope>NUCLEOTIDE SEQUENCE [LARGE SCALE GENOMIC DNA]</scope>
    <source>
        <strain evidence="7 8">JEL800</strain>
    </source>
</reference>
<evidence type="ECO:0000256" key="2">
    <source>
        <dbReference type="ARBA" id="ARBA00022741"/>
    </source>
</evidence>
<keyword evidence="6" id="KW-0460">Magnesium</keyword>
<dbReference type="PANTHER" id="PTHR10218:SF302">
    <property type="entry name" value="GUANINE NUCLEOTIDE-BINDING PROTEIN ALPHA-5 SUBUNIT"/>
    <property type="match status" value="1"/>
</dbReference>
<name>A0A1Y2C4P8_9FUNG</name>
<dbReference type="GO" id="GO:0003924">
    <property type="term" value="F:GTPase activity"/>
    <property type="evidence" value="ECO:0007669"/>
    <property type="project" value="InterPro"/>
</dbReference>
<dbReference type="Gene3D" id="1.10.400.10">
    <property type="entry name" value="GI Alpha 1, domain 2-like"/>
    <property type="match status" value="1"/>
</dbReference>
<dbReference type="GO" id="GO:0046872">
    <property type="term" value="F:metal ion binding"/>
    <property type="evidence" value="ECO:0007669"/>
    <property type="project" value="UniProtKB-KW"/>
</dbReference>
<keyword evidence="4" id="KW-0807">Transducer</keyword>
<dbReference type="SMART" id="SM00275">
    <property type="entry name" value="G_alpha"/>
    <property type="match status" value="1"/>
</dbReference>
<organism evidence="7 8">
    <name type="scientific">Rhizoclosmatium globosum</name>
    <dbReference type="NCBI Taxonomy" id="329046"/>
    <lineage>
        <taxon>Eukaryota</taxon>
        <taxon>Fungi</taxon>
        <taxon>Fungi incertae sedis</taxon>
        <taxon>Chytridiomycota</taxon>
        <taxon>Chytridiomycota incertae sedis</taxon>
        <taxon>Chytridiomycetes</taxon>
        <taxon>Chytridiales</taxon>
        <taxon>Chytriomycetaceae</taxon>
        <taxon>Rhizoclosmatium</taxon>
    </lineage>
</organism>
<evidence type="ECO:0000313" key="7">
    <source>
        <dbReference type="EMBL" id="ORY41926.1"/>
    </source>
</evidence>
<evidence type="ECO:0000256" key="4">
    <source>
        <dbReference type="ARBA" id="ARBA00023224"/>
    </source>
</evidence>
<comment type="caution">
    <text evidence="7">The sequence shown here is derived from an EMBL/GenBank/DDBJ whole genome shotgun (WGS) entry which is preliminary data.</text>
</comment>
<dbReference type="CDD" id="cd00066">
    <property type="entry name" value="G-alpha"/>
    <property type="match status" value="1"/>
</dbReference>
<dbReference type="GO" id="GO:0005525">
    <property type="term" value="F:GTP binding"/>
    <property type="evidence" value="ECO:0007669"/>
    <property type="project" value="UniProtKB-KW"/>
</dbReference>
<dbReference type="InterPro" id="IPR011025">
    <property type="entry name" value="GproteinA_insert"/>
</dbReference>
<protein>
    <submittedName>
        <fullName evidence="7">Guanine nucleotide binding protein, alpha subunit</fullName>
    </submittedName>
</protein>
<dbReference type="SUPFAM" id="SSF52540">
    <property type="entry name" value="P-loop containing nucleoside triphosphate hydrolases"/>
    <property type="match status" value="1"/>
</dbReference>
<dbReference type="AlphaFoldDB" id="A0A1Y2C4P8"/>
<feature type="binding site" evidence="5">
    <location>
        <begin position="179"/>
        <end position="185"/>
    </location>
    <ligand>
        <name>GTP</name>
        <dbReference type="ChEBI" id="CHEBI:37565"/>
    </ligand>
</feature>
<dbReference type="Gene3D" id="3.40.50.300">
    <property type="entry name" value="P-loop containing nucleotide triphosphate hydrolases"/>
    <property type="match status" value="1"/>
</dbReference>
<feature type="binding site" evidence="6">
    <location>
        <position position="56"/>
    </location>
    <ligand>
        <name>Mg(2+)</name>
        <dbReference type="ChEBI" id="CHEBI:18420"/>
    </ligand>
</feature>
<keyword evidence="2 5" id="KW-0547">Nucleotide-binding</keyword>
<evidence type="ECO:0000256" key="6">
    <source>
        <dbReference type="PIRSR" id="PIRSR601019-2"/>
    </source>
</evidence>
<dbReference type="GO" id="GO:0005737">
    <property type="term" value="C:cytoplasm"/>
    <property type="evidence" value="ECO:0007669"/>
    <property type="project" value="TreeGrafter"/>
</dbReference>
<evidence type="ECO:0000313" key="8">
    <source>
        <dbReference type="Proteomes" id="UP000193642"/>
    </source>
</evidence>
<dbReference type="PRINTS" id="PR00318">
    <property type="entry name" value="GPROTEINA"/>
</dbReference>
<dbReference type="GO" id="GO:0001664">
    <property type="term" value="F:G protein-coupled receptor binding"/>
    <property type="evidence" value="ECO:0007669"/>
    <property type="project" value="TreeGrafter"/>
</dbReference>
<dbReference type="InterPro" id="IPR027417">
    <property type="entry name" value="P-loop_NTPase"/>
</dbReference>
<dbReference type="FunFam" id="3.40.50.300:FF:000692">
    <property type="entry name" value="Guanine nucleotide-binding protein subunit alpha"/>
    <property type="match status" value="1"/>
</dbReference>
<feature type="binding site" evidence="5">
    <location>
        <position position="329"/>
    </location>
    <ligand>
        <name>GTP</name>
        <dbReference type="ChEBI" id="CHEBI:37565"/>
    </ligand>
</feature>
<gene>
    <name evidence="7" type="ORF">BCR33DRAFT_661064</name>
</gene>
<dbReference type="GO" id="GO:0031683">
    <property type="term" value="F:G-protein beta/gamma-subunit complex binding"/>
    <property type="evidence" value="ECO:0007669"/>
    <property type="project" value="InterPro"/>
</dbReference>
<keyword evidence="1 6" id="KW-0479">Metal-binding</keyword>
<keyword evidence="8" id="KW-1185">Reference proteome</keyword>
<feature type="binding site" evidence="6">
    <location>
        <position position="185"/>
    </location>
    <ligand>
        <name>Mg(2+)</name>
        <dbReference type="ChEBI" id="CHEBI:18420"/>
    </ligand>
</feature>
<keyword evidence="3 5" id="KW-0342">GTP-binding</keyword>
<evidence type="ECO:0000256" key="1">
    <source>
        <dbReference type="ARBA" id="ARBA00022723"/>
    </source>
</evidence>
<dbReference type="OrthoDB" id="2139442at2759"/>
<accession>A0A1Y2C4P8</accession>
<dbReference type="Proteomes" id="UP000193642">
    <property type="component" value="Unassembled WGS sequence"/>
</dbReference>
<proteinExistence type="predicted"/>
<dbReference type="InterPro" id="IPR001019">
    <property type="entry name" value="Gprotein_alpha_su"/>
</dbReference>
<dbReference type="STRING" id="329046.A0A1Y2C4P8"/>
<feature type="binding site" evidence="5">
    <location>
        <begin position="52"/>
        <end position="57"/>
    </location>
    <ligand>
        <name>GTP</name>
        <dbReference type="ChEBI" id="CHEBI:37565"/>
    </ligand>
</feature>
<evidence type="ECO:0000256" key="3">
    <source>
        <dbReference type="ARBA" id="ARBA00023134"/>
    </source>
</evidence>
<dbReference type="GO" id="GO:0007188">
    <property type="term" value="P:adenylate cyclase-modulating G protein-coupled receptor signaling pathway"/>
    <property type="evidence" value="ECO:0007669"/>
    <property type="project" value="TreeGrafter"/>
</dbReference>